<feature type="region of interest" description="Disordered" evidence="1">
    <location>
        <begin position="256"/>
        <end position="311"/>
    </location>
</feature>
<comment type="caution">
    <text evidence="2">The sequence shown here is derived from an EMBL/GenBank/DDBJ whole genome shotgun (WGS) entry which is preliminary data.</text>
</comment>
<feature type="compositionally biased region" description="Polar residues" evidence="1">
    <location>
        <begin position="13"/>
        <end position="25"/>
    </location>
</feature>
<evidence type="ECO:0000313" key="3">
    <source>
        <dbReference type="Proteomes" id="UP001377567"/>
    </source>
</evidence>
<gene>
    <name evidence="2" type="ORF">DAKH74_004550</name>
</gene>
<feature type="compositionally biased region" description="Low complexity" evidence="1">
    <location>
        <begin position="286"/>
        <end position="304"/>
    </location>
</feature>
<accession>A0AAV5RTH0</accession>
<feature type="compositionally biased region" description="Low complexity" evidence="1">
    <location>
        <begin position="107"/>
        <end position="119"/>
    </location>
</feature>
<evidence type="ECO:0000313" key="2">
    <source>
        <dbReference type="EMBL" id="GMM53839.1"/>
    </source>
</evidence>
<protein>
    <submittedName>
        <fullName evidence="2">Uncharacterized protein</fullName>
    </submittedName>
</protein>
<reference evidence="2 3" key="1">
    <citation type="journal article" date="2023" name="Elife">
        <title>Identification of key yeast species and microbe-microbe interactions impacting larval growth of Drosophila in the wild.</title>
        <authorList>
            <person name="Mure A."/>
            <person name="Sugiura Y."/>
            <person name="Maeda R."/>
            <person name="Honda K."/>
            <person name="Sakurai N."/>
            <person name="Takahashi Y."/>
            <person name="Watada M."/>
            <person name="Katoh T."/>
            <person name="Gotoh A."/>
            <person name="Gotoh Y."/>
            <person name="Taniguchi I."/>
            <person name="Nakamura K."/>
            <person name="Hayashi T."/>
            <person name="Katayama T."/>
            <person name="Uemura T."/>
            <person name="Hattori Y."/>
        </authorList>
    </citation>
    <scope>NUCLEOTIDE SEQUENCE [LARGE SCALE GENOMIC DNA]</scope>
    <source>
        <strain evidence="2 3">KH-74</strain>
    </source>
</reference>
<organism evidence="2 3">
    <name type="scientific">Maudiozyma humilis</name>
    <name type="common">Sour dough yeast</name>
    <name type="synonym">Kazachstania humilis</name>
    <dbReference type="NCBI Taxonomy" id="51915"/>
    <lineage>
        <taxon>Eukaryota</taxon>
        <taxon>Fungi</taxon>
        <taxon>Dikarya</taxon>
        <taxon>Ascomycota</taxon>
        <taxon>Saccharomycotina</taxon>
        <taxon>Saccharomycetes</taxon>
        <taxon>Saccharomycetales</taxon>
        <taxon>Saccharomycetaceae</taxon>
        <taxon>Maudiozyma</taxon>
    </lineage>
</organism>
<evidence type="ECO:0000256" key="1">
    <source>
        <dbReference type="SAM" id="MobiDB-lite"/>
    </source>
</evidence>
<feature type="region of interest" description="Disordered" evidence="1">
    <location>
        <begin position="1"/>
        <end position="122"/>
    </location>
</feature>
<feature type="compositionally biased region" description="Basic and acidic residues" evidence="1">
    <location>
        <begin position="219"/>
        <end position="229"/>
    </location>
</feature>
<sequence>MPTHTSGYRRIPSQDSIMSQVSNWDTYRARGANAPSTAAPPAPSRIPAPTTVAHPSTMAVPTSTVPHTYIQPPGRNKSKAPEERRGKRRRGLFSFGVRCRGSRRALRPQSQPQRPSQGRPRFRTPAELDAVLALADIQTLPAHGALPLPRVAMYAAPGLGARGAGVVAAGTVPRAQYSQRKPSVRGTRPAAFTPITQTQARLLQLRRSSTAPTRRHRERLRERSHAARQEQRLRSLWQQYLRLVIHQRIRLRLTLMDPERGQPSATRSKHTHGSRDNPIVIPDGPDTASSAASASVSADTSAAVTRRRKAY</sequence>
<dbReference type="AlphaFoldDB" id="A0AAV5RTH0"/>
<dbReference type="Proteomes" id="UP001377567">
    <property type="component" value="Unassembled WGS sequence"/>
</dbReference>
<keyword evidence="3" id="KW-1185">Reference proteome</keyword>
<feature type="region of interest" description="Disordered" evidence="1">
    <location>
        <begin position="207"/>
        <end position="229"/>
    </location>
</feature>
<dbReference type="EMBL" id="BTGD01000001">
    <property type="protein sequence ID" value="GMM53839.1"/>
    <property type="molecule type" value="Genomic_DNA"/>
</dbReference>
<proteinExistence type="predicted"/>
<name>A0AAV5RTH0_MAUHU</name>